<keyword evidence="1" id="KW-0339">Growth factor</keyword>
<dbReference type="Pfam" id="PF00341">
    <property type="entry name" value="PDGF"/>
    <property type="match status" value="1"/>
</dbReference>
<keyword evidence="2" id="KW-0732">Signal</keyword>
<protein>
    <submittedName>
        <fullName evidence="4">Vascular endothelial growth factor D</fullName>
    </submittedName>
</protein>
<dbReference type="GO" id="GO:0016020">
    <property type="term" value="C:membrane"/>
    <property type="evidence" value="ECO:0007669"/>
    <property type="project" value="InterPro"/>
</dbReference>
<dbReference type="GO" id="GO:0008083">
    <property type="term" value="F:growth factor activity"/>
    <property type="evidence" value="ECO:0007669"/>
    <property type="project" value="UniProtKB-KW"/>
</dbReference>
<dbReference type="SMART" id="SM00141">
    <property type="entry name" value="PDGF"/>
    <property type="match status" value="1"/>
</dbReference>
<evidence type="ECO:0000259" key="3">
    <source>
        <dbReference type="PROSITE" id="PS50278"/>
    </source>
</evidence>
<gene>
    <name evidence="4" type="primary">FIGF</name>
    <name evidence="4" type="ORF">AWC38_SpisGene3944</name>
</gene>
<evidence type="ECO:0000256" key="1">
    <source>
        <dbReference type="RuleBase" id="RU003818"/>
    </source>
</evidence>
<dbReference type="AlphaFoldDB" id="A0A2B4SQA2"/>
<sequence length="319" mass="36565">MKMWVFLCLFVGLTHANRVRKVAMPTELRNVMADVNSLDSFLRVVNAVKLRAVIDELRIHSRGNKGLLHQGIPANEHGSLEKSEIPSQLASVLQDSDLPHVILNNAPCAPRPEVIEVPQPKNENAFYFPFFVTLHRCGGSCNARPFETNCQLQAKEDFNLLVSKTSWSSSSDRLNETSYDIAAVRMTNHSSCSCQCKVKPSDCDNRTQSYSKEHCRCDCRKRFMRCPQNYRWDPIKCQCTCSPSNAVLAECTKRVEFDMETCRCTCSKKRCKPRAKVRDPKTCRCKCPKCPQPRMRQNLQSCTCTHSIRKFSKLRRRYD</sequence>
<dbReference type="Gene3D" id="2.10.90.10">
    <property type="entry name" value="Cystine-knot cytokines"/>
    <property type="match status" value="1"/>
</dbReference>
<dbReference type="SUPFAM" id="SSF57501">
    <property type="entry name" value="Cystine-knot cytokines"/>
    <property type="match status" value="1"/>
</dbReference>
<feature type="chain" id="PRO_5012586510" evidence="2">
    <location>
        <begin position="17"/>
        <end position="319"/>
    </location>
</feature>
<organism evidence="4 5">
    <name type="scientific">Stylophora pistillata</name>
    <name type="common">Smooth cauliflower coral</name>
    <dbReference type="NCBI Taxonomy" id="50429"/>
    <lineage>
        <taxon>Eukaryota</taxon>
        <taxon>Metazoa</taxon>
        <taxon>Cnidaria</taxon>
        <taxon>Anthozoa</taxon>
        <taxon>Hexacorallia</taxon>
        <taxon>Scleractinia</taxon>
        <taxon>Astrocoeniina</taxon>
        <taxon>Pocilloporidae</taxon>
        <taxon>Stylophora</taxon>
    </lineage>
</organism>
<evidence type="ECO:0000313" key="5">
    <source>
        <dbReference type="Proteomes" id="UP000225706"/>
    </source>
</evidence>
<comment type="caution">
    <text evidence="4">The sequence shown here is derived from an EMBL/GenBank/DDBJ whole genome shotgun (WGS) entry which is preliminary data.</text>
</comment>
<keyword evidence="5" id="KW-1185">Reference proteome</keyword>
<evidence type="ECO:0000256" key="2">
    <source>
        <dbReference type="SAM" id="SignalP"/>
    </source>
</evidence>
<comment type="similarity">
    <text evidence="1">Belongs to the PDGF/VEGF growth factor family.</text>
</comment>
<feature type="signal peptide" evidence="2">
    <location>
        <begin position="1"/>
        <end position="16"/>
    </location>
</feature>
<dbReference type="InterPro" id="IPR029034">
    <property type="entry name" value="Cystine-knot_cytokine"/>
</dbReference>
<name>A0A2B4SQA2_STYPI</name>
<reference evidence="5" key="1">
    <citation type="journal article" date="2017" name="bioRxiv">
        <title>Comparative analysis of the genomes of Stylophora pistillata and Acropora digitifera provides evidence for extensive differences between species of corals.</title>
        <authorList>
            <person name="Voolstra C.R."/>
            <person name="Li Y."/>
            <person name="Liew Y.J."/>
            <person name="Baumgarten S."/>
            <person name="Zoccola D."/>
            <person name="Flot J.-F."/>
            <person name="Tambutte S."/>
            <person name="Allemand D."/>
            <person name="Aranda M."/>
        </authorList>
    </citation>
    <scope>NUCLEOTIDE SEQUENCE [LARGE SCALE GENOMIC DNA]</scope>
</reference>
<dbReference type="EMBL" id="LSMT01000038">
    <property type="protein sequence ID" value="PFX31253.1"/>
    <property type="molecule type" value="Genomic_DNA"/>
</dbReference>
<feature type="domain" description="Platelet-derived growth factor (PDGF) family profile" evidence="3">
    <location>
        <begin position="91"/>
        <end position="199"/>
    </location>
</feature>
<dbReference type="Proteomes" id="UP000225706">
    <property type="component" value="Unassembled WGS sequence"/>
</dbReference>
<proteinExistence type="inferred from homology"/>
<evidence type="ECO:0000313" key="4">
    <source>
        <dbReference type="EMBL" id="PFX31253.1"/>
    </source>
</evidence>
<accession>A0A2B4SQA2</accession>
<dbReference type="InterPro" id="IPR000072">
    <property type="entry name" value="PDGF/VEGF_dom"/>
</dbReference>
<dbReference type="OrthoDB" id="5951777at2759"/>
<dbReference type="PROSITE" id="PS50278">
    <property type="entry name" value="PDGF_2"/>
    <property type="match status" value="1"/>
</dbReference>